<keyword evidence="4" id="KW-1003">Cell membrane</keyword>
<evidence type="ECO:0000256" key="6">
    <source>
        <dbReference type="ARBA" id="ARBA00022989"/>
    </source>
</evidence>
<evidence type="ECO:0000256" key="8">
    <source>
        <dbReference type="SAM" id="Phobius"/>
    </source>
</evidence>
<keyword evidence="6 8" id="KW-1133">Transmembrane helix</keyword>
<reference evidence="10 11" key="1">
    <citation type="submission" date="2018-11" db="EMBL/GenBank/DDBJ databases">
        <title>Trebonia kvetii gen.nov., sp.nov., a novel acidophilic actinobacterium, and proposal of the new actinobacterial family Treboniaceae fam. nov.</title>
        <authorList>
            <person name="Rapoport D."/>
            <person name="Sagova-Mareckova M."/>
            <person name="Sedlacek I."/>
            <person name="Provaznik J."/>
            <person name="Kralova S."/>
            <person name="Pavlinic D."/>
            <person name="Benes V."/>
            <person name="Kopecky J."/>
        </authorList>
    </citation>
    <scope>NUCLEOTIDE SEQUENCE [LARGE SCALE GENOMIC DNA]</scope>
    <source>
        <strain evidence="10 11">15Tr583</strain>
    </source>
</reference>
<dbReference type="Gene3D" id="1.20.1720.10">
    <property type="entry name" value="Multidrug resistance protein D"/>
    <property type="match status" value="1"/>
</dbReference>
<dbReference type="PRINTS" id="PR01036">
    <property type="entry name" value="TCRTETB"/>
</dbReference>
<evidence type="ECO:0000256" key="7">
    <source>
        <dbReference type="ARBA" id="ARBA00023136"/>
    </source>
</evidence>
<keyword evidence="7 8" id="KW-0472">Membrane</keyword>
<feature type="transmembrane region" description="Helical" evidence="8">
    <location>
        <begin position="339"/>
        <end position="357"/>
    </location>
</feature>
<dbReference type="PROSITE" id="PS50850">
    <property type="entry name" value="MFS"/>
    <property type="match status" value="1"/>
</dbReference>
<dbReference type="NCBIfam" id="TIGR00711">
    <property type="entry name" value="efflux_EmrB"/>
    <property type="match status" value="1"/>
</dbReference>
<evidence type="ECO:0000256" key="1">
    <source>
        <dbReference type="ARBA" id="ARBA00004651"/>
    </source>
</evidence>
<sequence>MPEGTAGRRRRLGVLLICSSSLFIVYLDTTILNVALPTLQKDLHASLSGLQWVADAYLLVVASLLMLTGSTADRLGRRRLFLVGLTGFGVGSLLCSLAPNTGWLIALRMLQGIGGSMLTPISLSIVRNTFHDPRERAQALGVWSAIFGVATACGPIVGGVLVATIGWRSIFWLNVPICAVMIIATLRYVPESRAPKPRAIDLPGQLLMIALLGSLTFAVIQGPVTGWASALVITLFCVAAVSAAAFVAVERRSAEKGGQPLLELRFFRSRPFTGASVIAVASFVVLGGFLFVITLYLQQARGFSPLRAGLSLLPATLVMAAAGPIAGQLTGHRGPRIPLVTAGLLTAAGMAMLLSLAPGTPFGYLALALAVTGAGLGLVNPPITAAAIAGMPAEQAGVASAVISSTRQIGSLLGVAVMGDLVTTGVSARMAAGQDHAAALSAATHAAWALAVGCGLVVALAGFLSTTARARASAAAVEARG</sequence>
<feature type="transmembrane region" description="Helical" evidence="8">
    <location>
        <begin position="80"/>
        <end position="99"/>
    </location>
</feature>
<feature type="transmembrane region" description="Helical" evidence="8">
    <location>
        <begin position="270"/>
        <end position="296"/>
    </location>
</feature>
<feature type="transmembrane region" description="Helical" evidence="8">
    <location>
        <begin position="202"/>
        <end position="220"/>
    </location>
</feature>
<dbReference type="GO" id="GO:0005886">
    <property type="term" value="C:plasma membrane"/>
    <property type="evidence" value="ECO:0007669"/>
    <property type="project" value="UniProtKB-SubCell"/>
</dbReference>
<dbReference type="AlphaFoldDB" id="A0A6P2C8E9"/>
<feature type="transmembrane region" description="Helical" evidence="8">
    <location>
        <begin position="363"/>
        <end position="388"/>
    </location>
</feature>
<dbReference type="Gene3D" id="1.20.1250.20">
    <property type="entry name" value="MFS general substrate transporter like domains"/>
    <property type="match status" value="1"/>
</dbReference>
<comment type="subcellular location">
    <subcellularLocation>
        <location evidence="1">Cell membrane</location>
        <topology evidence="1">Multi-pass membrane protein</topology>
    </subcellularLocation>
</comment>
<dbReference type="OrthoDB" id="9781469at2"/>
<feature type="transmembrane region" description="Helical" evidence="8">
    <location>
        <begin position="438"/>
        <end position="464"/>
    </location>
</feature>
<dbReference type="Proteomes" id="UP000460272">
    <property type="component" value="Unassembled WGS sequence"/>
</dbReference>
<dbReference type="CDD" id="cd17321">
    <property type="entry name" value="MFS_MMR_MDR_like"/>
    <property type="match status" value="1"/>
</dbReference>
<dbReference type="GO" id="GO:0022857">
    <property type="term" value="F:transmembrane transporter activity"/>
    <property type="evidence" value="ECO:0007669"/>
    <property type="project" value="InterPro"/>
</dbReference>
<name>A0A6P2C8E9_9ACTN</name>
<gene>
    <name evidence="10" type="ORF">EAS64_11330</name>
</gene>
<dbReference type="Pfam" id="PF07690">
    <property type="entry name" value="MFS_1"/>
    <property type="match status" value="1"/>
</dbReference>
<feature type="transmembrane region" description="Helical" evidence="8">
    <location>
        <begin position="48"/>
        <end position="68"/>
    </location>
</feature>
<feature type="transmembrane region" description="Helical" evidence="8">
    <location>
        <begin position="226"/>
        <end position="249"/>
    </location>
</feature>
<organism evidence="10 11">
    <name type="scientific">Trebonia kvetii</name>
    <dbReference type="NCBI Taxonomy" id="2480626"/>
    <lineage>
        <taxon>Bacteria</taxon>
        <taxon>Bacillati</taxon>
        <taxon>Actinomycetota</taxon>
        <taxon>Actinomycetes</taxon>
        <taxon>Streptosporangiales</taxon>
        <taxon>Treboniaceae</taxon>
        <taxon>Trebonia</taxon>
    </lineage>
</organism>
<dbReference type="EMBL" id="RPFW01000002">
    <property type="protein sequence ID" value="TVZ05813.1"/>
    <property type="molecule type" value="Genomic_DNA"/>
</dbReference>
<evidence type="ECO:0000313" key="11">
    <source>
        <dbReference type="Proteomes" id="UP000460272"/>
    </source>
</evidence>
<dbReference type="InterPro" id="IPR011701">
    <property type="entry name" value="MFS"/>
</dbReference>
<dbReference type="SUPFAM" id="SSF103473">
    <property type="entry name" value="MFS general substrate transporter"/>
    <property type="match status" value="1"/>
</dbReference>
<dbReference type="PANTHER" id="PTHR42718">
    <property type="entry name" value="MAJOR FACILITATOR SUPERFAMILY MULTIDRUG TRANSPORTER MFSC"/>
    <property type="match status" value="1"/>
</dbReference>
<comment type="caution">
    <text evidence="10">The sequence shown here is derived from an EMBL/GenBank/DDBJ whole genome shotgun (WGS) entry which is preliminary data.</text>
</comment>
<evidence type="ECO:0000256" key="5">
    <source>
        <dbReference type="ARBA" id="ARBA00022692"/>
    </source>
</evidence>
<feature type="transmembrane region" description="Helical" evidence="8">
    <location>
        <begin position="308"/>
        <end position="327"/>
    </location>
</feature>
<feature type="domain" description="Major facilitator superfamily (MFS) profile" evidence="9">
    <location>
        <begin position="14"/>
        <end position="469"/>
    </location>
</feature>
<feature type="transmembrane region" description="Helical" evidence="8">
    <location>
        <begin position="12"/>
        <end position="36"/>
    </location>
</feature>
<evidence type="ECO:0000313" key="10">
    <source>
        <dbReference type="EMBL" id="TVZ05813.1"/>
    </source>
</evidence>
<keyword evidence="5 8" id="KW-0812">Transmembrane</keyword>
<proteinExistence type="inferred from homology"/>
<feature type="transmembrane region" description="Helical" evidence="8">
    <location>
        <begin position="409"/>
        <end position="432"/>
    </location>
</feature>
<accession>A0A6P2C8E9</accession>
<comment type="similarity">
    <text evidence="2">Belongs to the major facilitator superfamily. EmrB family.</text>
</comment>
<dbReference type="PANTHER" id="PTHR42718:SF9">
    <property type="entry name" value="MAJOR FACILITATOR SUPERFAMILY MULTIDRUG TRANSPORTER MFSC"/>
    <property type="match status" value="1"/>
</dbReference>
<evidence type="ECO:0000256" key="4">
    <source>
        <dbReference type="ARBA" id="ARBA00022475"/>
    </source>
</evidence>
<feature type="transmembrane region" description="Helical" evidence="8">
    <location>
        <begin position="138"/>
        <end position="165"/>
    </location>
</feature>
<protein>
    <submittedName>
        <fullName evidence="10">DHA2 family efflux MFS transporter permease subunit</fullName>
    </submittedName>
</protein>
<evidence type="ECO:0000256" key="3">
    <source>
        <dbReference type="ARBA" id="ARBA00022448"/>
    </source>
</evidence>
<feature type="transmembrane region" description="Helical" evidence="8">
    <location>
        <begin position="171"/>
        <end position="190"/>
    </location>
</feature>
<dbReference type="InterPro" id="IPR004638">
    <property type="entry name" value="EmrB-like"/>
</dbReference>
<keyword evidence="3" id="KW-0813">Transport</keyword>
<feature type="transmembrane region" description="Helical" evidence="8">
    <location>
        <begin position="105"/>
        <end position="126"/>
    </location>
</feature>
<dbReference type="InterPro" id="IPR020846">
    <property type="entry name" value="MFS_dom"/>
</dbReference>
<evidence type="ECO:0000256" key="2">
    <source>
        <dbReference type="ARBA" id="ARBA00008537"/>
    </source>
</evidence>
<keyword evidence="11" id="KW-1185">Reference proteome</keyword>
<dbReference type="InterPro" id="IPR036259">
    <property type="entry name" value="MFS_trans_sf"/>
</dbReference>
<evidence type="ECO:0000259" key="9">
    <source>
        <dbReference type="PROSITE" id="PS50850"/>
    </source>
</evidence>